<dbReference type="Proteomes" id="UP000695562">
    <property type="component" value="Unassembled WGS sequence"/>
</dbReference>
<protein>
    <recommendedName>
        <fullName evidence="3">Ankyrin repeat-containing protein</fullName>
    </recommendedName>
</protein>
<gene>
    <name evidence="1" type="ORF">CYY_006527</name>
</gene>
<evidence type="ECO:0008006" key="3">
    <source>
        <dbReference type="Google" id="ProtNLM"/>
    </source>
</evidence>
<comment type="caution">
    <text evidence="1">The sequence shown here is derived from an EMBL/GenBank/DDBJ whole genome shotgun (WGS) entry which is preliminary data.</text>
</comment>
<organism evidence="1 2">
    <name type="scientific">Polysphondylium violaceum</name>
    <dbReference type="NCBI Taxonomy" id="133409"/>
    <lineage>
        <taxon>Eukaryota</taxon>
        <taxon>Amoebozoa</taxon>
        <taxon>Evosea</taxon>
        <taxon>Eumycetozoa</taxon>
        <taxon>Dictyostelia</taxon>
        <taxon>Dictyosteliales</taxon>
        <taxon>Dictyosteliaceae</taxon>
        <taxon>Polysphondylium</taxon>
    </lineage>
</organism>
<reference evidence="1" key="1">
    <citation type="submission" date="2020-01" db="EMBL/GenBank/DDBJ databases">
        <title>Development of genomics and gene disruption for Polysphondylium violaceum indicates a role for the polyketide synthase stlB in stalk morphogenesis.</title>
        <authorList>
            <person name="Narita B."/>
            <person name="Kawabe Y."/>
            <person name="Kin K."/>
            <person name="Saito T."/>
            <person name="Gibbs R."/>
            <person name="Kuspa A."/>
            <person name="Muzny D."/>
            <person name="Queller D."/>
            <person name="Richards S."/>
            <person name="Strassman J."/>
            <person name="Sucgang R."/>
            <person name="Worley K."/>
            <person name="Schaap P."/>
        </authorList>
    </citation>
    <scope>NUCLEOTIDE SEQUENCE</scope>
    <source>
        <strain evidence="1">QSvi11</strain>
    </source>
</reference>
<proteinExistence type="predicted"/>
<keyword evidence="2" id="KW-1185">Reference proteome</keyword>
<dbReference type="PANTHER" id="PTHR31550">
    <property type="entry name" value="ANKYRIN REPEAT PROTEIN-RELATED-RELATED"/>
    <property type="match status" value="1"/>
</dbReference>
<dbReference type="PANTHER" id="PTHR31550:SF11">
    <property type="entry name" value="ANKYRIN REPEAT-CONTAINING PROTEIN-RELATED"/>
    <property type="match status" value="1"/>
</dbReference>
<sequence length="674" mass="79523">MNKDLYQSVFGNIFLSTKVYDHVHQSHADKYPLRYDDIVDVGWMIKYGHVGLLREKIKNNSHLYVKPKDLFSIVAKKDTQIFIYLFERYKYYALSSYDVLMKWMLQTMVNNDVIKYLFQNGYAREIDDETVSLLDSDLVAWLLEFGHIEPSQQVVNELALNRRAKETRERQEKSALNNALLLDINKPTFKVPLDTEIWLSWQDQGEEMFFKMWDSLSSRIRVTDDLIYFHISRDLTDEEDDDDLEYDANVLNIAQHILEAACKIGSVKVIEFIVKKGYFLEVDSMISEHSHDFFKKLINKTLSRDEYKIIEKLTSVHIKKRDQDQDDYQDEDEDEDDYDYQFEGFIDKFEFLQACCQYGDAEKFNYFYTRFKIYLDLEYDGAQLFRDCLESGNNHMIRVLYSHNLFFHPQDKEVFLSLISQFSLGYLLEDVERTIAKDNSVYPTLLCRAIQCNDLFGVKYIFSKHKFDSLDFKIILQISSCQNLAIIDYINKNKSLCFTGQGLANKDDLFHGISLPRLSKLCTSNLPLAEYLIRENCYDISKLTPKQLPFVQLFFGNDHTITKLYGFRQMVYLFDHNNYSSIDPFINLLVSDSENWLKYFEYIYRNQHKFQSKPSFQSILDHIVANLNEQQNSRNQVQESKNQVDALLHKYGCVLNDGQHEHLVQHNNQSSLES</sequence>
<dbReference type="AlphaFoldDB" id="A0A8J4URG1"/>
<evidence type="ECO:0000313" key="2">
    <source>
        <dbReference type="Proteomes" id="UP000695562"/>
    </source>
</evidence>
<dbReference type="EMBL" id="AJWJ01000306">
    <property type="protein sequence ID" value="KAF2072151.1"/>
    <property type="molecule type" value="Genomic_DNA"/>
</dbReference>
<name>A0A8J4URG1_9MYCE</name>
<evidence type="ECO:0000313" key="1">
    <source>
        <dbReference type="EMBL" id="KAF2072151.1"/>
    </source>
</evidence>
<accession>A0A8J4URG1</accession>